<dbReference type="HOGENOM" id="CLU_063935_2_2_1"/>
<evidence type="ECO:0000256" key="4">
    <source>
        <dbReference type="ARBA" id="ARBA00023136"/>
    </source>
</evidence>
<dbReference type="PANTHER" id="PTHR15371">
    <property type="entry name" value="TIM23"/>
    <property type="match status" value="1"/>
</dbReference>
<evidence type="ECO:0000256" key="3">
    <source>
        <dbReference type="ARBA" id="ARBA00022989"/>
    </source>
</evidence>
<dbReference type="PhylomeDB" id="T1INU8"/>
<name>T1INU8_STRMM</name>
<evidence type="ECO:0000256" key="5">
    <source>
        <dbReference type="SAM" id="Phobius"/>
    </source>
</evidence>
<keyword evidence="2 5" id="KW-0812">Transmembrane</keyword>
<dbReference type="PANTHER" id="PTHR15371:SF0">
    <property type="entry name" value="SD19278P"/>
    <property type="match status" value="1"/>
</dbReference>
<evidence type="ECO:0000313" key="6">
    <source>
        <dbReference type="EnsemblMetazoa" id="SMAR002686-PA"/>
    </source>
</evidence>
<feature type="transmembrane region" description="Helical" evidence="5">
    <location>
        <begin position="109"/>
        <end position="129"/>
    </location>
</feature>
<dbReference type="Pfam" id="PF02466">
    <property type="entry name" value="Tim17"/>
    <property type="match status" value="1"/>
</dbReference>
<evidence type="ECO:0000256" key="2">
    <source>
        <dbReference type="ARBA" id="ARBA00022692"/>
    </source>
</evidence>
<accession>T1INU8</accession>
<dbReference type="AlphaFoldDB" id="T1INU8"/>
<dbReference type="STRING" id="126957.T1INU8"/>
<organism evidence="6 7">
    <name type="scientific">Strigamia maritima</name>
    <name type="common">European centipede</name>
    <name type="synonym">Geophilus maritimus</name>
    <dbReference type="NCBI Taxonomy" id="126957"/>
    <lineage>
        <taxon>Eukaryota</taxon>
        <taxon>Metazoa</taxon>
        <taxon>Ecdysozoa</taxon>
        <taxon>Arthropoda</taxon>
        <taxon>Myriapoda</taxon>
        <taxon>Chilopoda</taxon>
        <taxon>Pleurostigmophora</taxon>
        <taxon>Geophilomorpha</taxon>
        <taxon>Linotaeniidae</taxon>
        <taxon>Strigamia</taxon>
    </lineage>
</organism>
<evidence type="ECO:0008006" key="8">
    <source>
        <dbReference type="Google" id="ProtNLM"/>
    </source>
</evidence>
<reference evidence="6" key="2">
    <citation type="submission" date="2015-02" db="UniProtKB">
        <authorList>
            <consortium name="EnsemblMetazoa"/>
        </authorList>
    </citation>
    <scope>IDENTIFICATION</scope>
</reference>
<dbReference type="Proteomes" id="UP000014500">
    <property type="component" value="Unassembled WGS sequence"/>
</dbReference>
<dbReference type="GO" id="GO:0030150">
    <property type="term" value="P:protein import into mitochondrial matrix"/>
    <property type="evidence" value="ECO:0007669"/>
    <property type="project" value="TreeGrafter"/>
</dbReference>
<keyword evidence="3 5" id="KW-1133">Transmembrane helix</keyword>
<dbReference type="eggNOG" id="KOG3324">
    <property type="taxonomic scope" value="Eukaryota"/>
</dbReference>
<dbReference type="EMBL" id="JH431210">
    <property type="status" value="NOT_ANNOTATED_CDS"/>
    <property type="molecule type" value="Genomic_DNA"/>
</dbReference>
<dbReference type="EnsemblMetazoa" id="SMAR002686-RA">
    <property type="protein sequence ID" value="SMAR002686-PA"/>
    <property type="gene ID" value="SMAR002686"/>
</dbReference>
<proteinExistence type="predicted"/>
<keyword evidence="7" id="KW-1185">Reference proteome</keyword>
<evidence type="ECO:0000256" key="1">
    <source>
        <dbReference type="ARBA" id="ARBA00004141"/>
    </source>
</evidence>
<dbReference type="InterPro" id="IPR045238">
    <property type="entry name" value="Tim23-like"/>
</dbReference>
<dbReference type="GO" id="GO:0005744">
    <property type="term" value="C:TIM23 mitochondrial import inner membrane translocase complex"/>
    <property type="evidence" value="ECO:0007669"/>
    <property type="project" value="TreeGrafter"/>
</dbReference>
<dbReference type="GO" id="GO:0008320">
    <property type="term" value="F:protein transmembrane transporter activity"/>
    <property type="evidence" value="ECO:0007669"/>
    <property type="project" value="TreeGrafter"/>
</dbReference>
<protein>
    <recommendedName>
        <fullName evidence="8">Mitochondrial import inner membrane translocase subunit TIM23</fullName>
    </recommendedName>
</protein>
<comment type="subcellular location">
    <subcellularLocation>
        <location evidence="1">Membrane</location>
        <topology evidence="1">Multi-pass membrane protein</topology>
    </subcellularLocation>
</comment>
<feature type="transmembrane region" description="Helical" evidence="5">
    <location>
        <begin position="154"/>
        <end position="175"/>
    </location>
</feature>
<sequence>MDKQNSNLFNSLPTPSPNLNSISPYLNFDPAVLNQGGPEFIFPEGAARQRGRFELAFSQIGGSVMTGAFLGSVNGLYTGLKETSIAGHTGSVRRTQVLNFITKRGAVSANALGVVALMYSGFGVILSLVRGTDDELNTVTASTLTGLLYKGTAGVKKCALGGAVGCGLGVAYVLWTSKDRLRDMLPMSNY</sequence>
<evidence type="ECO:0000313" key="7">
    <source>
        <dbReference type="Proteomes" id="UP000014500"/>
    </source>
</evidence>
<reference evidence="7" key="1">
    <citation type="submission" date="2011-05" db="EMBL/GenBank/DDBJ databases">
        <authorList>
            <person name="Richards S.R."/>
            <person name="Qu J."/>
            <person name="Jiang H."/>
            <person name="Jhangiani S.N."/>
            <person name="Agravi P."/>
            <person name="Goodspeed R."/>
            <person name="Gross S."/>
            <person name="Mandapat C."/>
            <person name="Jackson L."/>
            <person name="Mathew T."/>
            <person name="Pu L."/>
            <person name="Thornton R."/>
            <person name="Saada N."/>
            <person name="Wilczek-Boney K.B."/>
            <person name="Lee S."/>
            <person name="Kovar C."/>
            <person name="Wu Y."/>
            <person name="Scherer S.E."/>
            <person name="Worley K.C."/>
            <person name="Muzny D.M."/>
            <person name="Gibbs R."/>
        </authorList>
    </citation>
    <scope>NUCLEOTIDE SEQUENCE</scope>
    <source>
        <strain evidence="7">Brora</strain>
    </source>
</reference>
<dbReference type="OMA" id="DNDNIWS"/>
<keyword evidence="4 5" id="KW-0472">Membrane</keyword>